<dbReference type="EMBL" id="JBBWWQ010000020">
    <property type="protein sequence ID" value="KAK8916624.1"/>
    <property type="molecule type" value="Genomic_DNA"/>
</dbReference>
<keyword evidence="2" id="KW-1133">Transmembrane helix</keyword>
<proteinExistence type="predicted"/>
<feature type="coiled-coil region" evidence="1">
    <location>
        <begin position="95"/>
        <end position="156"/>
    </location>
</feature>
<name>A0AAP0AVP0_9ASPA</name>
<organism evidence="3 4">
    <name type="scientific">Platanthera zijinensis</name>
    <dbReference type="NCBI Taxonomy" id="2320716"/>
    <lineage>
        <taxon>Eukaryota</taxon>
        <taxon>Viridiplantae</taxon>
        <taxon>Streptophyta</taxon>
        <taxon>Embryophyta</taxon>
        <taxon>Tracheophyta</taxon>
        <taxon>Spermatophyta</taxon>
        <taxon>Magnoliopsida</taxon>
        <taxon>Liliopsida</taxon>
        <taxon>Asparagales</taxon>
        <taxon>Orchidaceae</taxon>
        <taxon>Orchidoideae</taxon>
        <taxon>Orchideae</taxon>
        <taxon>Orchidinae</taxon>
        <taxon>Platanthera</taxon>
    </lineage>
</organism>
<dbReference type="PANTHER" id="PTHR36383">
    <property type="entry name" value="OS09G0529350 PROTEIN"/>
    <property type="match status" value="1"/>
</dbReference>
<accession>A0AAP0AVP0</accession>
<dbReference type="PANTHER" id="PTHR36383:SF1">
    <property type="entry name" value="PROTEIN, PUTATIVE-RELATED"/>
    <property type="match status" value="1"/>
</dbReference>
<keyword evidence="2" id="KW-0472">Membrane</keyword>
<feature type="transmembrane region" description="Helical" evidence="2">
    <location>
        <begin position="175"/>
        <end position="197"/>
    </location>
</feature>
<protein>
    <submittedName>
        <fullName evidence="3">Uncharacterized protein</fullName>
    </submittedName>
</protein>
<evidence type="ECO:0000256" key="2">
    <source>
        <dbReference type="SAM" id="Phobius"/>
    </source>
</evidence>
<keyword evidence="4" id="KW-1185">Reference proteome</keyword>
<evidence type="ECO:0000313" key="4">
    <source>
        <dbReference type="Proteomes" id="UP001418222"/>
    </source>
</evidence>
<evidence type="ECO:0000313" key="3">
    <source>
        <dbReference type="EMBL" id="KAK8916624.1"/>
    </source>
</evidence>
<keyword evidence="1" id="KW-0175">Coiled coil</keyword>
<dbReference type="AlphaFoldDB" id="A0AAP0AVP0"/>
<comment type="caution">
    <text evidence="3">The sequence shown here is derived from an EMBL/GenBank/DDBJ whole genome shotgun (WGS) entry which is preliminary data.</text>
</comment>
<dbReference type="Proteomes" id="UP001418222">
    <property type="component" value="Unassembled WGS sequence"/>
</dbReference>
<evidence type="ECO:0000256" key="1">
    <source>
        <dbReference type="SAM" id="Coils"/>
    </source>
</evidence>
<reference evidence="3 4" key="1">
    <citation type="journal article" date="2022" name="Nat. Plants">
        <title>Genomes of leafy and leafless Platanthera orchids illuminate the evolution of mycoheterotrophy.</title>
        <authorList>
            <person name="Li M.H."/>
            <person name="Liu K.W."/>
            <person name="Li Z."/>
            <person name="Lu H.C."/>
            <person name="Ye Q.L."/>
            <person name="Zhang D."/>
            <person name="Wang J.Y."/>
            <person name="Li Y.F."/>
            <person name="Zhong Z.M."/>
            <person name="Liu X."/>
            <person name="Yu X."/>
            <person name="Liu D.K."/>
            <person name="Tu X.D."/>
            <person name="Liu B."/>
            <person name="Hao Y."/>
            <person name="Liao X.Y."/>
            <person name="Jiang Y.T."/>
            <person name="Sun W.H."/>
            <person name="Chen J."/>
            <person name="Chen Y.Q."/>
            <person name="Ai Y."/>
            <person name="Zhai J.W."/>
            <person name="Wu S.S."/>
            <person name="Zhou Z."/>
            <person name="Hsiao Y.Y."/>
            <person name="Wu W.L."/>
            <person name="Chen Y.Y."/>
            <person name="Lin Y.F."/>
            <person name="Hsu J.L."/>
            <person name="Li C.Y."/>
            <person name="Wang Z.W."/>
            <person name="Zhao X."/>
            <person name="Zhong W.Y."/>
            <person name="Ma X.K."/>
            <person name="Ma L."/>
            <person name="Huang J."/>
            <person name="Chen G.Z."/>
            <person name="Huang M.Z."/>
            <person name="Huang L."/>
            <person name="Peng D.H."/>
            <person name="Luo Y.B."/>
            <person name="Zou S.Q."/>
            <person name="Chen S.P."/>
            <person name="Lan S."/>
            <person name="Tsai W.C."/>
            <person name="Van de Peer Y."/>
            <person name="Liu Z.J."/>
        </authorList>
    </citation>
    <scope>NUCLEOTIDE SEQUENCE [LARGE SCALE GENOMIC DNA]</scope>
    <source>
        <strain evidence="3">Lor287</strain>
    </source>
</reference>
<keyword evidence="2" id="KW-0812">Transmembrane</keyword>
<sequence length="277" mass="30241">MCEGGKTDSSEENKSAMNLISLLQVHPPRTPTILGQSWKMTVAGSRRAHFFLVRSGGETAEPSPKGTEAALGGFLGKAVDELLKREENLPLLEGLDKASRRVETARAALADIERRETESLRKKNLVLHLQSQEIEIAETQKELSKVRAMVEESEQSLTLASLPLSAHQATSLTAFALHTAIVFITSALFGVTFRYTIRGDIDNLQLKTGTSAAFGFVKGLAELEAGKPLELNAVSFGSHFIDGVISVSENFFIFLAAAIALDFCFKFRLLSTFPIRE</sequence>
<gene>
    <name evidence="3" type="ORF">KSP39_PZI022434</name>
</gene>
<feature type="transmembrane region" description="Helical" evidence="2">
    <location>
        <begin position="251"/>
        <end position="270"/>
    </location>
</feature>